<reference evidence="5" key="1">
    <citation type="submission" date="2022-08" db="EMBL/GenBank/DDBJ databases">
        <title>Microvirga terrae sp. nov., isolated from soil.</title>
        <authorList>
            <person name="Kim K.H."/>
            <person name="Seo Y.L."/>
            <person name="Kim J.M."/>
            <person name="Lee J.K."/>
            <person name="Han D.M."/>
            <person name="Jeon C.O."/>
        </authorList>
    </citation>
    <scope>NUCLEOTIDE SEQUENCE</scope>
    <source>
        <strain evidence="5">R24</strain>
    </source>
</reference>
<sequence>MFMFRLTNETNAKLSALDRSQAIIEFKLDGTILAANNNFLSVLGYSLAEIQGRHHSLFVDQATRESREYREFWASLSRGEFQSGEYRRVTKEGREVWIQASYNPILGRDGKPTKVVKFATDITQAKLRNAEFESQINAIVRSQAVIEFNLDGTILAANENFLAALGYQLDEIKGRHHGMFVEAPYRESPEYRQFWASLGHGKFHAGEYKRVGRGGKKVWIQASYNPIFDMSGRPYKVIKFATDITAQVTERLRRVELQKSIAVDLSEITDAVANVTEQTSTAAYASGETSLNVQAVAAGAEELAASVHEISQQVGHALAISTEAVGQGQQTSAIVSGLTTSAQKIGEIVTLIDKIASQTNLLALNATIEAARAGEAGRGFAVVASEVKDLATQTAKATEEISGQIEQTQIATRQVVDAIELITATVVKINEISVAVSVAIEEQSAVTREMSISMQMASHRVSSISGSMNEIVRSAELVSTATRKVREASAAMA</sequence>
<dbReference type="PRINTS" id="PR00260">
    <property type="entry name" value="CHEMTRNSDUCR"/>
</dbReference>
<dbReference type="InterPro" id="IPR001610">
    <property type="entry name" value="PAC"/>
</dbReference>
<feature type="domain" description="PAS" evidence="3">
    <location>
        <begin position="132"/>
        <end position="175"/>
    </location>
</feature>
<evidence type="ECO:0000259" key="3">
    <source>
        <dbReference type="PROSITE" id="PS50112"/>
    </source>
</evidence>
<accession>A0ABY5RSM9</accession>
<dbReference type="PROSITE" id="PS50112">
    <property type="entry name" value="PAS"/>
    <property type="match status" value="1"/>
</dbReference>
<dbReference type="Gene3D" id="3.30.450.20">
    <property type="entry name" value="PAS domain"/>
    <property type="match status" value="2"/>
</dbReference>
<proteinExistence type="predicted"/>
<dbReference type="Pfam" id="PF08447">
    <property type="entry name" value="PAS_3"/>
    <property type="match status" value="2"/>
</dbReference>
<dbReference type="SMART" id="SM00283">
    <property type="entry name" value="MA"/>
    <property type="match status" value="1"/>
</dbReference>
<dbReference type="InterPro" id="IPR000014">
    <property type="entry name" value="PAS"/>
</dbReference>
<dbReference type="PANTHER" id="PTHR24422:SF10">
    <property type="entry name" value="CHEMOTAXIS PROTEIN METHYLTRANSFERASE 2"/>
    <property type="match status" value="1"/>
</dbReference>
<feature type="domain" description="Methyl-accepting transducer" evidence="2">
    <location>
        <begin position="257"/>
        <end position="486"/>
    </location>
</feature>
<dbReference type="InterPro" id="IPR004089">
    <property type="entry name" value="MCPsignal_dom"/>
</dbReference>
<evidence type="ECO:0000256" key="1">
    <source>
        <dbReference type="PROSITE-ProRule" id="PRU00284"/>
    </source>
</evidence>
<dbReference type="RefSeq" id="WP_173949359.1">
    <property type="nucleotide sequence ID" value="NZ_CP102845.1"/>
</dbReference>
<dbReference type="InterPro" id="IPR050903">
    <property type="entry name" value="Bact_Chemotaxis_MeTrfase"/>
</dbReference>
<dbReference type="Proteomes" id="UP001017257">
    <property type="component" value="Chromosome"/>
</dbReference>
<evidence type="ECO:0000259" key="2">
    <source>
        <dbReference type="PROSITE" id="PS50111"/>
    </source>
</evidence>
<name>A0ABY5RSM9_9HYPH</name>
<protein>
    <submittedName>
        <fullName evidence="5">PAS domain-containing methyl-accepting chemotaxis protein</fullName>
    </submittedName>
</protein>
<feature type="domain" description="PAC" evidence="4">
    <location>
        <begin position="82"/>
        <end position="134"/>
    </location>
</feature>
<dbReference type="InterPro" id="IPR013655">
    <property type="entry name" value="PAS_fold_3"/>
</dbReference>
<dbReference type="PROSITE" id="PS50113">
    <property type="entry name" value="PAC"/>
    <property type="match status" value="2"/>
</dbReference>
<dbReference type="InterPro" id="IPR000700">
    <property type="entry name" value="PAS-assoc_C"/>
</dbReference>
<evidence type="ECO:0000259" key="4">
    <source>
        <dbReference type="PROSITE" id="PS50113"/>
    </source>
</evidence>
<gene>
    <name evidence="5" type="ORF">HPT29_023330</name>
</gene>
<dbReference type="CDD" id="cd00130">
    <property type="entry name" value="PAS"/>
    <property type="match status" value="2"/>
</dbReference>
<dbReference type="EMBL" id="CP102845">
    <property type="protein sequence ID" value="UVF19324.1"/>
    <property type="molecule type" value="Genomic_DNA"/>
</dbReference>
<dbReference type="InterPro" id="IPR035965">
    <property type="entry name" value="PAS-like_dom_sf"/>
</dbReference>
<dbReference type="NCBIfam" id="TIGR00229">
    <property type="entry name" value="sensory_box"/>
    <property type="match status" value="2"/>
</dbReference>
<dbReference type="Pfam" id="PF00015">
    <property type="entry name" value="MCPsignal"/>
    <property type="match status" value="1"/>
</dbReference>
<dbReference type="PANTHER" id="PTHR24422">
    <property type="entry name" value="CHEMOTAXIS PROTEIN METHYLTRANSFERASE"/>
    <property type="match status" value="1"/>
</dbReference>
<dbReference type="SMART" id="SM00091">
    <property type="entry name" value="PAS"/>
    <property type="match status" value="2"/>
</dbReference>
<evidence type="ECO:0000313" key="5">
    <source>
        <dbReference type="EMBL" id="UVF19324.1"/>
    </source>
</evidence>
<dbReference type="SUPFAM" id="SSF58104">
    <property type="entry name" value="Methyl-accepting chemotaxis protein (MCP) signaling domain"/>
    <property type="match status" value="1"/>
</dbReference>
<keyword evidence="6" id="KW-1185">Reference proteome</keyword>
<dbReference type="SMART" id="SM00086">
    <property type="entry name" value="PAC"/>
    <property type="match status" value="2"/>
</dbReference>
<dbReference type="SUPFAM" id="SSF55785">
    <property type="entry name" value="PYP-like sensor domain (PAS domain)"/>
    <property type="match status" value="2"/>
</dbReference>
<organism evidence="5 6">
    <name type="scientific">Microvirga terrae</name>
    <dbReference type="NCBI Taxonomy" id="2740529"/>
    <lineage>
        <taxon>Bacteria</taxon>
        <taxon>Pseudomonadati</taxon>
        <taxon>Pseudomonadota</taxon>
        <taxon>Alphaproteobacteria</taxon>
        <taxon>Hyphomicrobiales</taxon>
        <taxon>Methylobacteriaceae</taxon>
        <taxon>Microvirga</taxon>
    </lineage>
</organism>
<dbReference type="PROSITE" id="PS50111">
    <property type="entry name" value="CHEMOTAXIS_TRANSDUC_2"/>
    <property type="match status" value="1"/>
</dbReference>
<dbReference type="Gene3D" id="1.10.287.950">
    <property type="entry name" value="Methyl-accepting chemotaxis protein"/>
    <property type="match status" value="1"/>
</dbReference>
<evidence type="ECO:0000313" key="6">
    <source>
        <dbReference type="Proteomes" id="UP001017257"/>
    </source>
</evidence>
<dbReference type="InterPro" id="IPR004090">
    <property type="entry name" value="Chemotax_Me-accpt_rcpt"/>
</dbReference>
<feature type="domain" description="PAC" evidence="4">
    <location>
        <begin position="204"/>
        <end position="256"/>
    </location>
</feature>
<keyword evidence="1" id="KW-0807">Transducer</keyword>